<dbReference type="Proteomes" id="UP000628775">
    <property type="component" value="Unassembled WGS sequence"/>
</dbReference>
<organism evidence="14 15">
    <name type="scientific">Pullulanibacillus camelliae</name>
    <dbReference type="NCBI Taxonomy" id="1707096"/>
    <lineage>
        <taxon>Bacteria</taxon>
        <taxon>Bacillati</taxon>
        <taxon>Bacillota</taxon>
        <taxon>Bacilli</taxon>
        <taxon>Bacillales</taxon>
        <taxon>Sporolactobacillaceae</taxon>
        <taxon>Pullulanibacillus</taxon>
    </lineage>
</organism>
<evidence type="ECO:0000313" key="15">
    <source>
        <dbReference type="Proteomes" id="UP000628775"/>
    </source>
</evidence>
<accession>A0A8J3E048</accession>
<dbReference type="RefSeq" id="WP_188697674.1">
    <property type="nucleotide sequence ID" value="NZ_BMIR01000023.1"/>
</dbReference>
<keyword evidence="6" id="KW-0598">Phosphotransferase system</keyword>
<keyword evidence="2" id="KW-0813">Transport</keyword>
<dbReference type="InterPro" id="IPR051351">
    <property type="entry name" value="Ascorbate-PTS_EIIA_comp"/>
</dbReference>
<dbReference type="SUPFAM" id="SSF63520">
    <property type="entry name" value="PTS-regulatory domain, PRD"/>
    <property type="match status" value="2"/>
</dbReference>
<dbReference type="PANTHER" id="PTHR36203">
    <property type="entry name" value="ASCORBATE-SPECIFIC PTS SYSTEM EIIA COMPONENT"/>
    <property type="match status" value="1"/>
</dbReference>
<protein>
    <recommendedName>
        <fullName evidence="9">Ascorbate-specific PTS system EIIA component</fullName>
    </recommendedName>
    <alternativeName>
        <fullName evidence="10">Ascorbate-specific phosphotransferase enzyme IIA component</fullName>
    </alternativeName>
</protein>
<dbReference type="InterPro" id="IPR002178">
    <property type="entry name" value="PTS_EIIA_type-2_dom"/>
</dbReference>
<feature type="domain" description="PTS EIIB type-2" evidence="12">
    <location>
        <begin position="217"/>
        <end position="305"/>
    </location>
</feature>
<dbReference type="Gene3D" id="3.40.930.10">
    <property type="entry name" value="Mannitol-specific EII, Chain A"/>
    <property type="match status" value="1"/>
</dbReference>
<comment type="function">
    <text evidence="8">The phosphoenolpyruvate-dependent sugar phosphotransferase system (sugar PTS), a major carbohydrate active transport system, catalyzes the phosphorylation of incoming sugar substrates concomitantly with their translocation across the cell membrane. The enzyme II UlaABC PTS system is involved in ascorbate transport.</text>
</comment>
<feature type="domain" description="PRD" evidence="13">
    <location>
        <begin position="105"/>
        <end position="212"/>
    </location>
</feature>
<reference evidence="14" key="2">
    <citation type="submission" date="2020-09" db="EMBL/GenBank/DDBJ databases">
        <authorList>
            <person name="Sun Q."/>
            <person name="Zhou Y."/>
        </authorList>
    </citation>
    <scope>NUCLEOTIDE SEQUENCE</scope>
    <source>
        <strain evidence="14">CGMCC 1.15371</strain>
    </source>
</reference>
<dbReference type="PROSITE" id="PS51099">
    <property type="entry name" value="PTS_EIIB_TYPE_2"/>
    <property type="match status" value="1"/>
</dbReference>
<dbReference type="Gene3D" id="3.40.50.2300">
    <property type="match status" value="1"/>
</dbReference>
<dbReference type="Gene3D" id="1.10.1790.10">
    <property type="entry name" value="PRD domain"/>
    <property type="match status" value="2"/>
</dbReference>
<feature type="domain" description="PRD" evidence="13">
    <location>
        <begin position="1"/>
        <end position="98"/>
    </location>
</feature>
<dbReference type="AlphaFoldDB" id="A0A8J3E048"/>
<evidence type="ECO:0000256" key="9">
    <source>
        <dbReference type="ARBA" id="ARBA00041175"/>
    </source>
</evidence>
<evidence type="ECO:0000256" key="4">
    <source>
        <dbReference type="ARBA" id="ARBA00022553"/>
    </source>
</evidence>
<dbReference type="InterPro" id="IPR013011">
    <property type="entry name" value="PTS_EIIB_2"/>
</dbReference>
<evidence type="ECO:0000313" key="14">
    <source>
        <dbReference type="EMBL" id="GGE53336.1"/>
    </source>
</evidence>
<dbReference type="PROSITE" id="PS51372">
    <property type="entry name" value="PRD_2"/>
    <property type="match status" value="2"/>
</dbReference>
<dbReference type="InterPro" id="IPR036095">
    <property type="entry name" value="PTS_EIIB-like_sf"/>
</dbReference>
<comment type="caution">
    <text evidence="14">The sequence shown here is derived from an EMBL/GenBank/DDBJ whole genome shotgun (WGS) entry which is preliminary data.</text>
</comment>
<keyword evidence="7" id="KW-0418">Kinase</keyword>
<dbReference type="GO" id="GO:0005737">
    <property type="term" value="C:cytoplasm"/>
    <property type="evidence" value="ECO:0007669"/>
    <property type="project" value="UniProtKB-SubCell"/>
</dbReference>
<evidence type="ECO:0000259" key="12">
    <source>
        <dbReference type="PROSITE" id="PS51099"/>
    </source>
</evidence>
<gene>
    <name evidence="14" type="ORF">GCM10011391_35300</name>
</gene>
<dbReference type="Pfam" id="PF00359">
    <property type="entry name" value="PTS_EIIA_2"/>
    <property type="match status" value="1"/>
</dbReference>
<dbReference type="GO" id="GO:0016301">
    <property type="term" value="F:kinase activity"/>
    <property type="evidence" value="ECO:0007669"/>
    <property type="project" value="UniProtKB-KW"/>
</dbReference>
<evidence type="ECO:0000259" key="11">
    <source>
        <dbReference type="PROSITE" id="PS51094"/>
    </source>
</evidence>
<dbReference type="InterPro" id="IPR011608">
    <property type="entry name" value="PRD"/>
</dbReference>
<dbReference type="GO" id="GO:0006355">
    <property type="term" value="P:regulation of DNA-templated transcription"/>
    <property type="evidence" value="ECO:0007669"/>
    <property type="project" value="InterPro"/>
</dbReference>
<dbReference type="InterPro" id="IPR036634">
    <property type="entry name" value="PRD_sf"/>
</dbReference>
<feature type="domain" description="PTS EIIA type-2" evidence="11">
    <location>
        <begin position="355"/>
        <end position="498"/>
    </location>
</feature>
<keyword evidence="3" id="KW-0963">Cytoplasm</keyword>
<dbReference type="PROSITE" id="PS51094">
    <property type="entry name" value="PTS_EIIA_TYPE_2"/>
    <property type="match status" value="1"/>
</dbReference>
<sequence length="500" mass="56640">MIQQIVGESEQKLNIQFTDEILYSLSFRLLLFCRRVAQGKQITIDPIEKNVLRETEQYEAAQRIGDRLSALFDIDLPEDEIFYITRHLLSSRVQFSEGLPARNSSDSEILAKVTTQMVTDFQKYACVYFTERQEIEESLLLHVKPAYYRIRYGLEFESGLTESIKEKYHDIFLLTKKVIAHLEAVVGKEVNENEVALIAMHFGGWMTKVGAKPATRKKALLVCTNGVGTSRLLLHQLEGLFSTIDIIGSVSLREYEKQDHEVDFIVSTIPLEEKDKPVFVVNPILTEAEMESLLKKVNVHFDKDSKQSPSIEALMEIIQRHANVLDKDVLLQELKHYLYKPEKVVKELGKPSLSSILQMKYIQLQDEAADWKQAIQQAAAPLLQDGLITEAYIQTMISNINKMGPYIVIAPKVAIPHARPEDGVNSLSMSLLRLAKPVPFSEQRNHHIQIVMVLAAIDGEAHLKALSQLTSMFSNPENVQKILSATTSEAIFDLVNAYSM</sequence>
<dbReference type="PANTHER" id="PTHR36203:SF1">
    <property type="entry name" value="ASCORBATE-SPECIFIC PTS SYSTEM EIIA COMPONENT"/>
    <property type="match status" value="1"/>
</dbReference>
<keyword evidence="15" id="KW-1185">Reference proteome</keyword>
<evidence type="ECO:0000256" key="5">
    <source>
        <dbReference type="ARBA" id="ARBA00022679"/>
    </source>
</evidence>
<dbReference type="SUPFAM" id="SSF52794">
    <property type="entry name" value="PTS system IIB component-like"/>
    <property type="match status" value="1"/>
</dbReference>
<dbReference type="CDD" id="cd05568">
    <property type="entry name" value="PTS_IIB_bgl_like"/>
    <property type="match status" value="1"/>
</dbReference>
<dbReference type="CDD" id="cd00211">
    <property type="entry name" value="PTS_IIA_fru"/>
    <property type="match status" value="1"/>
</dbReference>
<dbReference type="GO" id="GO:0009401">
    <property type="term" value="P:phosphoenolpyruvate-dependent sugar phosphotransferase system"/>
    <property type="evidence" value="ECO:0007669"/>
    <property type="project" value="UniProtKB-KW"/>
</dbReference>
<comment type="subcellular location">
    <subcellularLocation>
        <location evidence="1">Cytoplasm</location>
    </subcellularLocation>
</comment>
<dbReference type="GO" id="GO:0008982">
    <property type="term" value="F:protein-N(PI)-phosphohistidine-sugar phosphotransferase activity"/>
    <property type="evidence" value="ECO:0007669"/>
    <property type="project" value="InterPro"/>
</dbReference>
<evidence type="ECO:0000256" key="6">
    <source>
        <dbReference type="ARBA" id="ARBA00022683"/>
    </source>
</evidence>
<evidence type="ECO:0000256" key="10">
    <source>
        <dbReference type="ARBA" id="ARBA00042072"/>
    </source>
</evidence>
<evidence type="ECO:0000256" key="2">
    <source>
        <dbReference type="ARBA" id="ARBA00022448"/>
    </source>
</evidence>
<dbReference type="SUPFAM" id="SSF55804">
    <property type="entry name" value="Phoshotransferase/anion transport protein"/>
    <property type="match status" value="1"/>
</dbReference>
<name>A0A8J3E048_9BACL</name>
<evidence type="ECO:0000256" key="8">
    <source>
        <dbReference type="ARBA" id="ARBA00037387"/>
    </source>
</evidence>
<dbReference type="Pfam" id="PF00874">
    <property type="entry name" value="PRD"/>
    <property type="match status" value="2"/>
</dbReference>
<dbReference type="InterPro" id="IPR016152">
    <property type="entry name" value="PTrfase/Anion_transptr"/>
</dbReference>
<dbReference type="EMBL" id="BMIR01000023">
    <property type="protein sequence ID" value="GGE53336.1"/>
    <property type="molecule type" value="Genomic_DNA"/>
</dbReference>
<evidence type="ECO:0000256" key="7">
    <source>
        <dbReference type="ARBA" id="ARBA00022777"/>
    </source>
</evidence>
<keyword evidence="5" id="KW-0808">Transferase</keyword>
<evidence type="ECO:0000259" key="13">
    <source>
        <dbReference type="PROSITE" id="PS51372"/>
    </source>
</evidence>
<keyword evidence="4" id="KW-0597">Phosphoprotein</keyword>
<proteinExistence type="predicted"/>
<evidence type="ECO:0000256" key="3">
    <source>
        <dbReference type="ARBA" id="ARBA00022490"/>
    </source>
</evidence>
<reference evidence="14" key="1">
    <citation type="journal article" date="2014" name="Int. J. Syst. Evol. Microbiol.">
        <title>Complete genome sequence of Corynebacterium casei LMG S-19264T (=DSM 44701T), isolated from a smear-ripened cheese.</title>
        <authorList>
            <consortium name="US DOE Joint Genome Institute (JGI-PGF)"/>
            <person name="Walter F."/>
            <person name="Albersmeier A."/>
            <person name="Kalinowski J."/>
            <person name="Ruckert C."/>
        </authorList>
    </citation>
    <scope>NUCLEOTIDE SEQUENCE</scope>
    <source>
        <strain evidence="14">CGMCC 1.15371</strain>
    </source>
</reference>
<evidence type="ECO:0000256" key="1">
    <source>
        <dbReference type="ARBA" id="ARBA00004496"/>
    </source>
</evidence>